<sequence length="179" mass="19963">MTDFKTLLAGAKLPERTVPICLRGDLTAEFEELEQQLEEALRVPASSLEGDGSAGIAERIEALRAQMQAHTYRFRLRAMPHPVWRAFCAEHPPRKDDEGAVDERDRLLGVNTETFWTALVHRSVVDPVLSADEWTTLGEALTDRQFSDLADAAWSLNRRDVDVPFSPAASRMTRGSGSE</sequence>
<name>A0A6N3JV96_9ACTN</name>
<dbReference type="AlphaFoldDB" id="A0A6N3JV96"/>
<dbReference type="RefSeq" id="WP_114918954.1">
    <property type="nucleotide sequence ID" value="NZ_CP031263.1"/>
</dbReference>
<gene>
    <name evidence="1" type="ORF">DVH21_05310</name>
</gene>
<evidence type="ECO:0000313" key="1">
    <source>
        <dbReference type="EMBL" id="AXH89400.1"/>
    </source>
</evidence>
<reference evidence="1 2" key="1">
    <citation type="submission" date="2018-07" db="EMBL/GenBank/DDBJ databases">
        <authorList>
            <person name="Ye Y."/>
        </authorList>
    </citation>
    <scope>NUCLEOTIDE SEQUENCE [LARGE SCALE GENOMIC DNA]</scope>
    <source>
        <strain evidence="2">H14(2018)</strain>
    </source>
</reference>
<accession>A0A6N3JV96</accession>
<organism evidence="1 2">
    <name type="scientific">Micromonospora aurantiaca</name>
    <name type="common">nom. illeg.</name>
    <dbReference type="NCBI Taxonomy" id="47850"/>
    <lineage>
        <taxon>Bacteria</taxon>
        <taxon>Bacillati</taxon>
        <taxon>Actinomycetota</taxon>
        <taxon>Actinomycetes</taxon>
        <taxon>Micromonosporales</taxon>
        <taxon>Micromonosporaceae</taxon>
        <taxon>Micromonospora</taxon>
    </lineage>
</organism>
<proteinExistence type="predicted"/>
<protein>
    <submittedName>
        <fullName evidence="1">Uncharacterized protein</fullName>
    </submittedName>
</protein>
<dbReference type="EMBL" id="CP031263">
    <property type="protein sequence ID" value="AXH89400.1"/>
    <property type="molecule type" value="Genomic_DNA"/>
</dbReference>
<evidence type="ECO:0000313" key="2">
    <source>
        <dbReference type="Proteomes" id="UP000253958"/>
    </source>
</evidence>
<reference evidence="1 2" key="2">
    <citation type="submission" date="2018-08" db="EMBL/GenBank/DDBJ databases">
        <title>Streptomyces kandeliansis sp. nov., an endophytic bacterium isolated from mangrove plant.</title>
        <authorList>
            <person name="Wang R."/>
        </authorList>
    </citation>
    <scope>NUCLEOTIDE SEQUENCE [LARGE SCALE GENOMIC DNA]</scope>
    <source>
        <strain evidence="2">H14(2018)</strain>
    </source>
</reference>
<dbReference type="Proteomes" id="UP000253958">
    <property type="component" value="Chromosome"/>
</dbReference>